<organism evidence="1 2">
    <name type="scientific">Nannocystis pusilla</name>
    <dbReference type="NCBI Taxonomy" id="889268"/>
    <lineage>
        <taxon>Bacteria</taxon>
        <taxon>Pseudomonadati</taxon>
        <taxon>Myxococcota</taxon>
        <taxon>Polyangia</taxon>
        <taxon>Nannocystales</taxon>
        <taxon>Nannocystaceae</taxon>
        <taxon>Nannocystis</taxon>
    </lineage>
</organism>
<gene>
    <name evidence="1" type="ORF">K7C98_22650</name>
</gene>
<comment type="caution">
    <text evidence="1">The sequence shown here is derived from an EMBL/GenBank/DDBJ whole genome shotgun (WGS) entry which is preliminary data.</text>
</comment>
<dbReference type="EMBL" id="JAIRAU010000028">
    <property type="protein sequence ID" value="MBZ5712053.1"/>
    <property type="molecule type" value="Genomic_DNA"/>
</dbReference>
<dbReference type="RefSeq" id="WP_224193814.1">
    <property type="nucleotide sequence ID" value="NZ_JAIRAU010000028.1"/>
</dbReference>
<evidence type="ECO:0000313" key="1">
    <source>
        <dbReference type="EMBL" id="MBZ5712053.1"/>
    </source>
</evidence>
<name>A0ABS7TV08_9BACT</name>
<keyword evidence="2" id="KW-1185">Reference proteome</keyword>
<evidence type="ECO:0000313" key="2">
    <source>
        <dbReference type="Proteomes" id="UP001139031"/>
    </source>
</evidence>
<accession>A0ABS7TV08</accession>
<reference evidence="1" key="1">
    <citation type="submission" date="2021-08" db="EMBL/GenBank/DDBJ databases">
        <authorList>
            <person name="Stevens D.C."/>
        </authorList>
    </citation>
    <scope>NUCLEOTIDE SEQUENCE</scope>
    <source>
        <strain evidence="1">DSM 53165</strain>
    </source>
</reference>
<sequence>MDEFTLHELPRAPGCNLASFVLVRARPASATADAAHRLFRTCALPRVTTTAGFRPRGPCMHAFGRDNSRNNFLLYEAEGAPCRPHVRRAHAARGQAFARFRSTAPHPAPGQNSRHLQNTGAVARRPCYCDGVVLAVLATKIRSNGEGSVATAIKKPYEGFLISEPMVGRGMVIFRDPNGRRMVTTAVRRILTTAETEGREDEHERRLMYVETENSVYRLAFLDAASRSVTAASG</sequence>
<proteinExistence type="predicted"/>
<dbReference type="Proteomes" id="UP001139031">
    <property type="component" value="Unassembled WGS sequence"/>
</dbReference>
<protein>
    <submittedName>
        <fullName evidence="1">Uncharacterized protein</fullName>
    </submittedName>
</protein>